<dbReference type="Proteomes" id="UP000248555">
    <property type="component" value="Unassembled WGS sequence"/>
</dbReference>
<organism evidence="1 2">
    <name type="scientific">Paranoxybacillus vitaminiphilus</name>
    <dbReference type="NCBI Taxonomy" id="581036"/>
    <lineage>
        <taxon>Bacteria</taxon>
        <taxon>Bacillati</taxon>
        <taxon>Bacillota</taxon>
        <taxon>Bacilli</taxon>
        <taxon>Bacillales</taxon>
        <taxon>Anoxybacillaceae</taxon>
        <taxon>Paranoxybacillus</taxon>
    </lineage>
</organism>
<dbReference type="Pfam" id="PF10949">
    <property type="entry name" value="DUF2777"/>
    <property type="match status" value="1"/>
</dbReference>
<dbReference type="RefSeq" id="WP_111645193.1">
    <property type="nucleotide sequence ID" value="NZ_QLMH01000006.1"/>
</dbReference>
<name>A0A327YGD6_9BACL</name>
<dbReference type="EMBL" id="QLMH01000006">
    <property type="protein sequence ID" value="RAK19537.1"/>
    <property type="molecule type" value="Genomic_DNA"/>
</dbReference>
<dbReference type="InterPro" id="IPR024488">
    <property type="entry name" value="DUF2777"/>
</dbReference>
<keyword evidence="2" id="KW-1185">Reference proteome</keyword>
<proteinExistence type="predicted"/>
<dbReference type="AlphaFoldDB" id="A0A327YGD6"/>
<evidence type="ECO:0000313" key="2">
    <source>
        <dbReference type="Proteomes" id="UP000248555"/>
    </source>
</evidence>
<gene>
    <name evidence="1" type="ORF">B0I26_106161</name>
</gene>
<reference evidence="1 2" key="1">
    <citation type="submission" date="2018-06" db="EMBL/GenBank/DDBJ databases">
        <title>Genomic Encyclopedia of Type Strains, Phase III (KMG-III): the genomes of soil and plant-associated and newly described type strains.</title>
        <authorList>
            <person name="Whitman W."/>
        </authorList>
    </citation>
    <scope>NUCLEOTIDE SEQUENCE [LARGE SCALE GENOMIC DNA]</scope>
    <source>
        <strain evidence="1 2">CGMCC 1.8979</strain>
    </source>
</reference>
<sequence>MSLRQRLTYLKEQKRAYIQGTLEYVNEQWVFFDEESEEAALLEDMTDGEIEVFRFGKWIGGKMGKDGTILFSTQYYALKNGDIVRFRRHLPYAYEQWLQSLSDKTFFYYIQLLNEHDFSLYDCLYCYNGLLFGTEIGVNFIIYDNNEQIANVQHYYERGSSHKDRFEITFSTGNRFVCTQIG</sequence>
<protein>
    <submittedName>
        <fullName evidence="1">Uncharacterized protein DUF2777</fullName>
    </submittedName>
</protein>
<comment type="caution">
    <text evidence="1">The sequence shown here is derived from an EMBL/GenBank/DDBJ whole genome shotgun (WGS) entry which is preliminary data.</text>
</comment>
<accession>A0A327YGD6</accession>
<evidence type="ECO:0000313" key="1">
    <source>
        <dbReference type="EMBL" id="RAK19537.1"/>
    </source>
</evidence>
<dbReference type="OrthoDB" id="2923064at2"/>